<evidence type="ECO:0000256" key="2">
    <source>
        <dbReference type="ARBA" id="ARBA00004123"/>
    </source>
</evidence>
<dbReference type="PANTHER" id="PTHR11276">
    <property type="entry name" value="DNA POLYMERASE TYPE-X FAMILY MEMBER"/>
    <property type="match status" value="1"/>
</dbReference>
<dbReference type="Proteomes" id="UP001445076">
    <property type="component" value="Unassembled WGS sequence"/>
</dbReference>
<dbReference type="InterPro" id="IPR027421">
    <property type="entry name" value="DNA_pol_lamdba_lyase_dom_sf"/>
</dbReference>
<dbReference type="Pfam" id="PF10391">
    <property type="entry name" value="DNA_pol_lambd_f"/>
    <property type="match status" value="1"/>
</dbReference>
<comment type="function">
    <text evidence="17">DNA polymerase that functions in several pathways of DNA repair. Involved in base excision repair (BER) responsible for repair of lesions that give rise to abasic (AP) sites in DNA. Also contributes to DNA double-strand break repair by non-homologous end joining and homologous recombination. Has both template-dependent and template-independent (terminal transferase) DNA polymerase activities. Has also a 5'-deoxyribose-5-phosphate lyase (dRP lyase) activity.</text>
</comment>
<comment type="catalytic activity">
    <reaction evidence="15 17">
        <text>DNA(n) + a 2'-deoxyribonucleoside 5'-triphosphate = DNA(n+1) + diphosphate</text>
        <dbReference type="Rhea" id="RHEA:22508"/>
        <dbReference type="Rhea" id="RHEA-COMP:17339"/>
        <dbReference type="Rhea" id="RHEA-COMP:17340"/>
        <dbReference type="ChEBI" id="CHEBI:33019"/>
        <dbReference type="ChEBI" id="CHEBI:61560"/>
        <dbReference type="ChEBI" id="CHEBI:173112"/>
        <dbReference type="EC" id="2.7.7.7"/>
    </reaction>
</comment>
<dbReference type="SUPFAM" id="SSF81585">
    <property type="entry name" value="PsbU/PolX domain-like"/>
    <property type="match status" value="1"/>
</dbReference>
<keyword evidence="7" id="KW-0235">DNA replication</keyword>
<dbReference type="InterPro" id="IPR036420">
    <property type="entry name" value="BRCT_dom_sf"/>
</dbReference>
<dbReference type="SMART" id="SM00483">
    <property type="entry name" value="POLXc"/>
    <property type="match status" value="1"/>
</dbReference>
<dbReference type="Gene3D" id="1.10.150.110">
    <property type="entry name" value="DNA polymerase beta, N-terminal domain-like"/>
    <property type="match status" value="1"/>
</dbReference>
<comment type="caution">
    <text evidence="19">The sequence shown here is derived from an EMBL/GenBank/DDBJ whole genome shotgun (WGS) entry which is preliminary data.</text>
</comment>
<dbReference type="SUPFAM" id="SSF81301">
    <property type="entry name" value="Nucleotidyltransferase"/>
    <property type="match status" value="1"/>
</dbReference>
<evidence type="ECO:0000256" key="4">
    <source>
        <dbReference type="ARBA" id="ARBA00022634"/>
    </source>
</evidence>
<keyword evidence="12 17" id="KW-0234">DNA repair</keyword>
<dbReference type="InterPro" id="IPR002008">
    <property type="entry name" value="DNA_pol_X_beta-like"/>
</dbReference>
<feature type="non-terminal residue" evidence="19">
    <location>
        <position position="602"/>
    </location>
</feature>
<dbReference type="InterPro" id="IPR022312">
    <property type="entry name" value="DNA_pol_X"/>
</dbReference>
<dbReference type="EMBL" id="JARKIK010000044">
    <property type="protein sequence ID" value="KAK8736459.1"/>
    <property type="molecule type" value="Genomic_DNA"/>
</dbReference>
<comment type="cofactor">
    <cofactor evidence="1">
        <name>Mn(2+)</name>
        <dbReference type="ChEBI" id="CHEBI:29035"/>
    </cofactor>
</comment>
<dbReference type="PANTHER" id="PTHR11276:SF28">
    <property type="entry name" value="DNA POLYMERASE LAMBDA"/>
    <property type="match status" value="1"/>
</dbReference>
<dbReference type="Gene3D" id="3.30.210.10">
    <property type="entry name" value="DNA polymerase, thumb domain"/>
    <property type="match status" value="1"/>
</dbReference>
<dbReference type="CDD" id="cd00141">
    <property type="entry name" value="NT_POLXc"/>
    <property type="match status" value="1"/>
</dbReference>
<keyword evidence="8" id="KW-0479">Metal-binding</keyword>
<proteinExistence type="inferred from homology"/>
<dbReference type="PRINTS" id="PR00869">
    <property type="entry name" value="DNAPOLX"/>
</dbReference>
<evidence type="ECO:0000256" key="3">
    <source>
        <dbReference type="ARBA" id="ARBA00008323"/>
    </source>
</evidence>
<evidence type="ECO:0000259" key="18">
    <source>
        <dbReference type="PROSITE" id="PS50172"/>
    </source>
</evidence>
<evidence type="ECO:0000256" key="1">
    <source>
        <dbReference type="ARBA" id="ARBA00001936"/>
    </source>
</evidence>
<dbReference type="InterPro" id="IPR029398">
    <property type="entry name" value="PolB_thumb"/>
</dbReference>
<evidence type="ECO:0000256" key="7">
    <source>
        <dbReference type="ARBA" id="ARBA00022705"/>
    </source>
</evidence>
<evidence type="ECO:0000256" key="13">
    <source>
        <dbReference type="ARBA" id="ARBA00023239"/>
    </source>
</evidence>
<sequence>RVGHTISMRRKIGHSVKSVKKAKTVCNVANTGHEASLTFFSGVRCYIHPANFGIRRLTIFQNHIRKYGGEIVETLPLPSEVVSHVIFEESIDNEKLKLLIDPSNYHNTAFIKCTWLVECVKTKAKIQTKEYEIIPVLVSTDTHKNKTSAVASEDGIKNPVPEQPELKNKNKLLNYLGKSEKDSVGDHVVNTLTKKFTHQRANVNPDDVKEAKINLTSVPCDFKNSNLYNNEVYKKDNTSEEVKTREPVHTASNIDKQNDNSENYQRYQQASQFPVKLLPSRFKDKFACSQPSSSKVNNLNTHITTELEKLAAVYKNKKDTWRAMGYQKAISAIRNHPREIKSREEALSIHGVGESLADKVSEIIESGKLRKVAEVCEGEEVETLKLFMGVWGAGPTTAHNWYTQGFRTLEDLRTKAALTRHQQIGLEHYEDINSRIPRDEVTEIEDYVRSAALGVQQGLTVMVCGSYRRGKPSCGDVDILVTHPDGHSHENIFKPLLKCLKETGFITNDLVTKEDNGNQQKYLGVCKLPGEGRKHRRLDVIVVPYAEFAPAVMYFTGSAHFNRSMRLLATKMGMSLSEHGLRAGIVRQGREKLTDGFLLETP</sequence>
<gene>
    <name evidence="19" type="ORF">OTU49_005016</name>
</gene>
<comment type="similarity">
    <text evidence="3 17">Belongs to the DNA polymerase type-X family.</text>
</comment>
<dbReference type="Gene3D" id="1.10.150.20">
    <property type="entry name" value="5' to 3' exonuclease, C-terminal subdomain"/>
    <property type="match status" value="1"/>
</dbReference>
<dbReference type="InterPro" id="IPR019843">
    <property type="entry name" value="DNA_pol-X_BS"/>
</dbReference>
<evidence type="ECO:0000256" key="8">
    <source>
        <dbReference type="ARBA" id="ARBA00022723"/>
    </source>
</evidence>
<feature type="active site" description="Nucleophile; Schiff-base intermediate with DNA; for 5'-dRP lyase activity" evidence="16">
    <location>
        <position position="359"/>
    </location>
</feature>
<dbReference type="PROSITE" id="PS00522">
    <property type="entry name" value="DNA_POLYMERASE_X"/>
    <property type="match status" value="1"/>
</dbReference>
<dbReference type="GO" id="GO:0046872">
    <property type="term" value="F:metal ion binding"/>
    <property type="evidence" value="ECO:0007669"/>
    <property type="project" value="UniProtKB-UniRule"/>
</dbReference>
<dbReference type="GO" id="GO:0016829">
    <property type="term" value="F:lyase activity"/>
    <property type="evidence" value="ECO:0007669"/>
    <property type="project" value="UniProtKB-KW"/>
</dbReference>
<evidence type="ECO:0000256" key="14">
    <source>
        <dbReference type="ARBA" id="ARBA00023242"/>
    </source>
</evidence>
<dbReference type="InterPro" id="IPR002054">
    <property type="entry name" value="DNA-dir_DNA_pol_X"/>
</dbReference>
<dbReference type="PROSITE" id="PS50172">
    <property type="entry name" value="BRCT"/>
    <property type="match status" value="1"/>
</dbReference>
<dbReference type="Pfam" id="PF14791">
    <property type="entry name" value="DNA_pol_B_thumb"/>
    <property type="match status" value="1"/>
</dbReference>
<evidence type="ECO:0000256" key="9">
    <source>
        <dbReference type="ARBA" id="ARBA00022763"/>
    </source>
</evidence>
<dbReference type="FunFam" id="1.10.150.20:FF:000010">
    <property type="entry name" value="DNA polymerase lambda"/>
    <property type="match status" value="1"/>
</dbReference>
<keyword evidence="9 17" id="KW-0227">DNA damage</keyword>
<dbReference type="GO" id="GO:0003887">
    <property type="term" value="F:DNA-directed DNA polymerase activity"/>
    <property type="evidence" value="ECO:0007669"/>
    <property type="project" value="UniProtKB-UniRule"/>
</dbReference>
<dbReference type="FunFam" id="1.10.150.110:FF:000004">
    <property type="entry name" value="DNA polymerase lambda"/>
    <property type="match status" value="1"/>
</dbReference>
<dbReference type="Gene3D" id="3.30.460.10">
    <property type="entry name" value="Beta Polymerase, domain 2"/>
    <property type="match status" value="1"/>
</dbReference>
<organism evidence="19 20">
    <name type="scientific">Cherax quadricarinatus</name>
    <name type="common">Australian red claw crayfish</name>
    <dbReference type="NCBI Taxonomy" id="27406"/>
    <lineage>
        <taxon>Eukaryota</taxon>
        <taxon>Metazoa</taxon>
        <taxon>Ecdysozoa</taxon>
        <taxon>Arthropoda</taxon>
        <taxon>Crustacea</taxon>
        <taxon>Multicrustacea</taxon>
        <taxon>Malacostraca</taxon>
        <taxon>Eumalacostraca</taxon>
        <taxon>Eucarida</taxon>
        <taxon>Decapoda</taxon>
        <taxon>Pleocyemata</taxon>
        <taxon>Astacidea</taxon>
        <taxon>Parastacoidea</taxon>
        <taxon>Parastacidae</taxon>
        <taxon>Cherax</taxon>
    </lineage>
</organism>
<dbReference type="InterPro" id="IPR018944">
    <property type="entry name" value="DNA_pol_lambd_fingers_domain"/>
</dbReference>
<dbReference type="Pfam" id="PF14792">
    <property type="entry name" value="DNA_pol_B_palm"/>
    <property type="match status" value="1"/>
</dbReference>
<dbReference type="EC" id="2.7.7.7" evidence="17"/>
<dbReference type="InterPro" id="IPR028207">
    <property type="entry name" value="DNA_pol_B_palm_palm"/>
</dbReference>
<dbReference type="AlphaFoldDB" id="A0AAW0X9M0"/>
<dbReference type="GO" id="GO:0006260">
    <property type="term" value="P:DNA replication"/>
    <property type="evidence" value="ECO:0007669"/>
    <property type="project" value="UniProtKB-KW"/>
</dbReference>
<evidence type="ECO:0000313" key="20">
    <source>
        <dbReference type="Proteomes" id="UP001445076"/>
    </source>
</evidence>
<reference evidence="19 20" key="1">
    <citation type="journal article" date="2024" name="BMC Genomics">
        <title>Genome assembly of redclaw crayfish (Cherax quadricarinatus) provides insights into its immune adaptation and hypoxia tolerance.</title>
        <authorList>
            <person name="Liu Z."/>
            <person name="Zheng J."/>
            <person name="Li H."/>
            <person name="Fang K."/>
            <person name="Wang S."/>
            <person name="He J."/>
            <person name="Zhou D."/>
            <person name="Weng S."/>
            <person name="Chi M."/>
            <person name="Gu Z."/>
            <person name="He J."/>
            <person name="Li F."/>
            <person name="Wang M."/>
        </authorList>
    </citation>
    <scope>NUCLEOTIDE SEQUENCE [LARGE SCALE GENOMIC DNA]</scope>
    <source>
        <strain evidence="19">ZL_2023a</strain>
    </source>
</reference>
<accession>A0AAW0X9M0</accession>
<name>A0AAW0X9M0_CHEQU</name>
<dbReference type="InterPro" id="IPR037160">
    <property type="entry name" value="DNA_Pol_thumb_sf"/>
</dbReference>
<evidence type="ECO:0000256" key="12">
    <source>
        <dbReference type="ARBA" id="ARBA00023204"/>
    </source>
</evidence>
<dbReference type="PRINTS" id="PR00870">
    <property type="entry name" value="DNAPOLXBETA"/>
</dbReference>
<keyword evidence="4" id="KW-0237">DNA synthesis</keyword>
<dbReference type="SUPFAM" id="SSF52113">
    <property type="entry name" value="BRCT domain"/>
    <property type="match status" value="1"/>
</dbReference>
<dbReference type="Gene3D" id="3.40.50.10190">
    <property type="entry name" value="BRCT domain"/>
    <property type="match status" value="1"/>
</dbReference>
<dbReference type="GO" id="GO:0005634">
    <property type="term" value="C:nucleus"/>
    <property type="evidence" value="ECO:0007669"/>
    <property type="project" value="UniProtKB-SubCell"/>
</dbReference>
<dbReference type="InterPro" id="IPR043519">
    <property type="entry name" value="NT_sf"/>
</dbReference>
<dbReference type="GO" id="GO:0006303">
    <property type="term" value="P:double-strand break repair via nonhomologous end joining"/>
    <property type="evidence" value="ECO:0007669"/>
    <property type="project" value="TreeGrafter"/>
</dbReference>
<dbReference type="SUPFAM" id="SSF47802">
    <property type="entry name" value="DNA polymerase beta, N-terminal domain-like"/>
    <property type="match status" value="1"/>
</dbReference>
<dbReference type="Pfam" id="PF14716">
    <property type="entry name" value="HHH_8"/>
    <property type="match status" value="1"/>
</dbReference>
<evidence type="ECO:0000256" key="5">
    <source>
        <dbReference type="ARBA" id="ARBA00022679"/>
    </source>
</evidence>
<evidence type="ECO:0000256" key="6">
    <source>
        <dbReference type="ARBA" id="ARBA00022695"/>
    </source>
</evidence>
<keyword evidence="10 17" id="KW-0239">DNA-directed DNA polymerase</keyword>
<keyword evidence="6 17" id="KW-0548">Nucleotidyltransferase</keyword>
<feature type="domain" description="BRCT" evidence="18">
    <location>
        <begin position="35"/>
        <end position="133"/>
    </location>
</feature>
<evidence type="ECO:0000256" key="17">
    <source>
        <dbReference type="RuleBase" id="RU366014"/>
    </source>
</evidence>
<dbReference type="FunFam" id="3.30.460.10:FF:000020">
    <property type="entry name" value="DNA polymerase lambda"/>
    <property type="match status" value="1"/>
</dbReference>
<dbReference type="GO" id="GO:0003677">
    <property type="term" value="F:DNA binding"/>
    <property type="evidence" value="ECO:0007669"/>
    <property type="project" value="UniProtKB-UniRule"/>
</dbReference>
<keyword evidence="14 17" id="KW-0539">Nucleus</keyword>
<evidence type="ECO:0000256" key="16">
    <source>
        <dbReference type="PIRSR" id="PIRSR622312-50"/>
    </source>
</evidence>
<comment type="subcellular location">
    <subcellularLocation>
        <location evidence="2 17">Nucleus</location>
    </subcellularLocation>
</comment>
<keyword evidence="11" id="KW-0238">DNA-binding</keyword>
<evidence type="ECO:0000256" key="15">
    <source>
        <dbReference type="ARBA" id="ARBA00049244"/>
    </source>
</evidence>
<evidence type="ECO:0000256" key="11">
    <source>
        <dbReference type="ARBA" id="ARBA00023125"/>
    </source>
</evidence>
<feature type="non-terminal residue" evidence="19">
    <location>
        <position position="1"/>
    </location>
</feature>
<keyword evidence="20" id="KW-1185">Reference proteome</keyword>
<protein>
    <recommendedName>
        <fullName evidence="17">DNA polymerase</fullName>
        <ecNumber evidence="17">2.7.7.7</ecNumber>
    </recommendedName>
</protein>
<evidence type="ECO:0000256" key="10">
    <source>
        <dbReference type="ARBA" id="ARBA00022932"/>
    </source>
</evidence>
<dbReference type="InterPro" id="IPR010996">
    <property type="entry name" value="HHH_MUS81"/>
</dbReference>
<evidence type="ECO:0000313" key="19">
    <source>
        <dbReference type="EMBL" id="KAK8736459.1"/>
    </source>
</evidence>
<keyword evidence="5 17" id="KW-0808">Transferase</keyword>
<keyword evidence="13" id="KW-0456">Lyase</keyword>
<dbReference type="InterPro" id="IPR001357">
    <property type="entry name" value="BRCT_dom"/>
</dbReference>